<dbReference type="AlphaFoldDB" id="A0A7Z0LTR1"/>
<evidence type="ECO:0000256" key="1">
    <source>
        <dbReference type="SAM" id="SignalP"/>
    </source>
</evidence>
<protein>
    <recommendedName>
        <fullName evidence="4">Common-antigen outer membrane protein</fullName>
    </recommendedName>
</protein>
<proteinExistence type="predicted"/>
<dbReference type="InterPro" id="IPR032258">
    <property type="entry name" value="DUF5061"/>
</dbReference>
<evidence type="ECO:0000313" key="3">
    <source>
        <dbReference type="Proteomes" id="UP000526892"/>
    </source>
</evidence>
<dbReference type="Proteomes" id="UP000526892">
    <property type="component" value="Unassembled WGS sequence"/>
</dbReference>
<keyword evidence="3" id="KW-1185">Reference proteome</keyword>
<feature type="signal peptide" evidence="1">
    <location>
        <begin position="1"/>
        <end position="30"/>
    </location>
</feature>
<dbReference type="EMBL" id="JACCDE010000016">
    <property type="protein sequence ID" value="NYS78439.1"/>
    <property type="molecule type" value="Genomic_DNA"/>
</dbReference>
<evidence type="ECO:0000313" key="2">
    <source>
        <dbReference type="EMBL" id="NYS78439.1"/>
    </source>
</evidence>
<accession>A0A7Z0LTR1</accession>
<gene>
    <name evidence="2" type="ORF">HZS80_12100</name>
</gene>
<dbReference type="Pfam" id="PF16587">
    <property type="entry name" value="DUF5061"/>
    <property type="match status" value="1"/>
</dbReference>
<evidence type="ECO:0008006" key="4">
    <source>
        <dbReference type="Google" id="ProtNLM"/>
    </source>
</evidence>
<keyword evidence="1" id="KW-0732">Signal</keyword>
<comment type="caution">
    <text evidence="2">The sequence shown here is derived from an EMBL/GenBank/DDBJ whole genome shotgun (WGS) entry which is preliminary data.</text>
</comment>
<sequence length="138" mass="14707">MSNTPFSIARPARMLLAALSVVVVSGCASYPNSSTQQQAQYVLNNDPATLLEDVALNEFLSKAPAGSVLNLARTPWGDNVEIVADAPYLAASGRECRRLRIVDSAGAAAPSALTCETPDGWVNQRVFANMDSTMEGRY</sequence>
<reference evidence="2 3" key="1">
    <citation type="journal article" date="2003" name="Extremophiles">
        <title>Halomonas glaciei sp. nov. isolated from fast ice of Adelie Land, Antarctica.</title>
        <authorList>
            <person name="Reddy G.S."/>
            <person name="Raghavan P.U."/>
            <person name="Sarita N.B."/>
            <person name="Prakash J.S."/>
            <person name="Nagesh N."/>
            <person name="Delille D."/>
            <person name="Shivaji S."/>
        </authorList>
    </citation>
    <scope>NUCLEOTIDE SEQUENCE [LARGE SCALE GENOMIC DNA]</scope>
    <source>
        <strain evidence="2 3">DD39</strain>
    </source>
</reference>
<dbReference type="RefSeq" id="WP_179916232.1">
    <property type="nucleotide sequence ID" value="NZ_CAXBPG010000007.1"/>
</dbReference>
<feature type="chain" id="PRO_5030798477" description="Common-antigen outer membrane protein" evidence="1">
    <location>
        <begin position="31"/>
        <end position="138"/>
    </location>
</feature>
<name>A0A7Z0LTR1_9GAMM</name>
<organism evidence="2 3">
    <name type="scientific">Vreelandella glaciei</name>
    <dbReference type="NCBI Taxonomy" id="186761"/>
    <lineage>
        <taxon>Bacteria</taxon>
        <taxon>Pseudomonadati</taxon>
        <taxon>Pseudomonadota</taxon>
        <taxon>Gammaproteobacteria</taxon>
        <taxon>Oceanospirillales</taxon>
        <taxon>Halomonadaceae</taxon>
        <taxon>Vreelandella</taxon>
    </lineage>
</organism>